<dbReference type="STRING" id="368603.AYY16_01465"/>
<accession>A0A1B8H077</accession>
<sequence>MKWKMTAVATAALVFSAAGFAASPSLADKTTFVANCSKEAIANLKNPDNRSKVPAVCECVYDKAAAKFGTKGLTKLDDQIRKGQQLSEQDSQAIGEIAQSCTTDIIDVPAK</sequence>
<name>A0A1B8H077_9GAMM</name>
<evidence type="ECO:0000256" key="1">
    <source>
        <dbReference type="SAM" id="SignalP"/>
    </source>
</evidence>
<dbReference type="Proteomes" id="UP000092247">
    <property type="component" value="Unassembled WGS sequence"/>
</dbReference>
<dbReference type="AlphaFoldDB" id="A0A1B8H077"/>
<organism evidence="2 3">
    <name type="scientific">Morganella psychrotolerans</name>
    <dbReference type="NCBI Taxonomy" id="368603"/>
    <lineage>
        <taxon>Bacteria</taxon>
        <taxon>Pseudomonadati</taxon>
        <taxon>Pseudomonadota</taxon>
        <taxon>Gammaproteobacteria</taxon>
        <taxon>Enterobacterales</taxon>
        <taxon>Morganellaceae</taxon>
        <taxon>Morganella</taxon>
    </lineage>
</organism>
<comment type="caution">
    <text evidence="2">The sequence shown here is derived from an EMBL/GenBank/DDBJ whole genome shotgun (WGS) entry which is preliminary data.</text>
</comment>
<dbReference type="EMBL" id="LZEX01000045">
    <property type="protein sequence ID" value="OBU02472.1"/>
    <property type="molecule type" value="Genomic_DNA"/>
</dbReference>
<proteinExistence type="predicted"/>
<gene>
    <name evidence="2" type="ORF">AYY17_12520</name>
</gene>
<feature type="chain" id="PRO_5008609189" evidence="1">
    <location>
        <begin position="22"/>
        <end position="111"/>
    </location>
</feature>
<keyword evidence="1" id="KW-0732">Signal</keyword>
<evidence type="ECO:0000313" key="3">
    <source>
        <dbReference type="Proteomes" id="UP000092247"/>
    </source>
</evidence>
<evidence type="ECO:0000313" key="2">
    <source>
        <dbReference type="EMBL" id="OBU02472.1"/>
    </source>
</evidence>
<feature type="signal peptide" evidence="1">
    <location>
        <begin position="1"/>
        <end position="21"/>
    </location>
</feature>
<protein>
    <submittedName>
        <fullName evidence="2">Uncharacterized protein</fullName>
    </submittedName>
</protein>
<dbReference type="RefSeq" id="WP_067426458.1">
    <property type="nucleotide sequence ID" value="NZ_CBCPID010000003.1"/>
</dbReference>
<reference evidence="2 3" key="1">
    <citation type="submission" date="2016-06" db="EMBL/GenBank/DDBJ databases">
        <authorList>
            <person name="Kjaerup R.B."/>
            <person name="Dalgaard T.S."/>
            <person name="Juul-Madsen H.R."/>
        </authorList>
    </citation>
    <scope>NUCLEOTIDE SEQUENCE [LARGE SCALE GENOMIC DNA]</scope>
    <source>
        <strain evidence="2 3">GCSL-Mp3</strain>
    </source>
</reference>